<feature type="transmembrane region" description="Helical" evidence="1">
    <location>
        <begin position="128"/>
        <end position="150"/>
    </location>
</feature>
<keyword evidence="3" id="KW-1185">Reference proteome</keyword>
<dbReference type="Proteomes" id="UP000013520">
    <property type="component" value="Chromosome"/>
</dbReference>
<dbReference type="KEGG" id="dgi:Desgi_1264"/>
<evidence type="ECO:0000313" key="3">
    <source>
        <dbReference type="Proteomes" id="UP000013520"/>
    </source>
</evidence>
<feature type="transmembrane region" description="Helical" evidence="1">
    <location>
        <begin position="34"/>
        <end position="54"/>
    </location>
</feature>
<gene>
    <name evidence="2" type="ORF">Desgi_1264</name>
</gene>
<reference evidence="2 3" key="1">
    <citation type="submission" date="2012-01" db="EMBL/GenBank/DDBJ databases">
        <title>Complete sequence of Desulfotomaculum gibsoniae DSM 7213.</title>
        <authorList>
            <consortium name="US DOE Joint Genome Institute"/>
            <person name="Lucas S."/>
            <person name="Han J."/>
            <person name="Lapidus A."/>
            <person name="Cheng J.-F."/>
            <person name="Goodwin L."/>
            <person name="Pitluck S."/>
            <person name="Peters L."/>
            <person name="Ovchinnikova G."/>
            <person name="Teshima H."/>
            <person name="Detter J.C."/>
            <person name="Han C."/>
            <person name="Tapia R."/>
            <person name="Land M."/>
            <person name="Hauser L."/>
            <person name="Kyrpides N."/>
            <person name="Ivanova N."/>
            <person name="Pagani I."/>
            <person name="Parshina S."/>
            <person name="Plugge C."/>
            <person name="Muyzer G."/>
            <person name="Kuever J."/>
            <person name="Ivanova A."/>
            <person name="Nazina T."/>
            <person name="Klenk H.-P."/>
            <person name="Brambilla E."/>
            <person name="Spring S."/>
            <person name="Stams A.F."/>
            <person name="Woyke T."/>
        </authorList>
    </citation>
    <scope>NUCLEOTIDE SEQUENCE [LARGE SCALE GENOMIC DNA]</scope>
    <source>
        <strain evidence="2 3">DSM 7213</strain>
    </source>
</reference>
<sequence length="205" mass="24247">MAMPIVTTLFYPTFLVMTFILTLIFIPRKKYKNYFIYGFLIGGLGDVIVVSIMQNLLHVMWFKNHGIFYVLGHIALSPPSWTVTVMLFLYFLPKRRWFLYPYIAAWAGNSIGYAYVVHNAGLYDFVSWLYPIPVYFLFLGWWSFGAWLFMKTSPLANENKILNHVEERPKLNLRRYIVLPKPVRKRVDKVKFIETRKIGSKRTQE</sequence>
<keyword evidence="1" id="KW-0472">Membrane</keyword>
<dbReference type="EMBL" id="CP003273">
    <property type="protein sequence ID" value="AGL00773.1"/>
    <property type="molecule type" value="Genomic_DNA"/>
</dbReference>
<feature type="transmembrane region" description="Helical" evidence="1">
    <location>
        <begin position="6"/>
        <end position="27"/>
    </location>
</feature>
<dbReference type="RefSeq" id="WP_006524273.1">
    <property type="nucleotide sequence ID" value="NC_021184.1"/>
</dbReference>
<keyword evidence="1" id="KW-1133">Transmembrane helix</keyword>
<dbReference type="AlphaFoldDB" id="R4KC56"/>
<dbReference type="HOGENOM" id="CLU_115763_0_0_9"/>
<keyword evidence="1" id="KW-0812">Transmembrane</keyword>
<dbReference type="eggNOG" id="ENOG5033XUV">
    <property type="taxonomic scope" value="Bacteria"/>
</dbReference>
<protein>
    <submittedName>
        <fullName evidence="2">Uncharacterized protein</fullName>
    </submittedName>
</protein>
<feature type="transmembrane region" description="Helical" evidence="1">
    <location>
        <begin position="97"/>
        <end position="116"/>
    </location>
</feature>
<evidence type="ECO:0000256" key="1">
    <source>
        <dbReference type="SAM" id="Phobius"/>
    </source>
</evidence>
<dbReference type="STRING" id="767817.Desgi_1264"/>
<organism evidence="2 3">
    <name type="scientific">Desulfoscipio gibsoniae DSM 7213</name>
    <dbReference type="NCBI Taxonomy" id="767817"/>
    <lineage>
        <taxon>Bacteria</taxon>
        <taxon>Bacillati</taxon>
        <taxon>Bacillota</taxon>
        <taxon>Clostridia</taxon>
        <taxon>Eubacteriales</taxon>
        <taxon>Desulfallaceae</taxon>
        <taxon>Desulfoscipio</taxon>
    </lineage>
</organism>
<accession>R4KC56</accession>
<name>R4KC56_9FIRM</name>
<feature type="transmembrane region" description="Helical" evidence="1">
    <location>
        <begin position="66"/>
        <end position="90"/>
    </location>
</feature>
<proteinExistence type="predicted"/>
<evidence type="ECO:0000313" key="2">
    <source>
        <dbReference type="EMBL" id="AGL00773.1"/>
    </source>
</evidence>